<comment type="caution">
    <text evidence="5">The sequence shown here is derived from an EMBL/GenBank/DDBJ whole genome shotgun (WGS) entry which is preliminary data.</text>
</comment>
<accession>A0A3E3HXJ5</accession>
<evidence type="ECO:0000313" key="8">
    <source>
        <dbReference type="Proteomes" id="UP000261166"/>
    </source>
</evidence>
<dbReference type="PROSITE" id="PS50932">
    <property type="entry name" value="HTH_LACI_2"/>
    <property type="match status" value="1"/>
</dbReference>
<evidence type="ECO:0000313" key="6">
    <source>
        <dbReference type="EMBL" id="RGE59104.1"/>
    </source>
</evidence>
<proteinExistence type="predicted"/>
<dbReference type="SMART" id="SM00354">
    <property type="entry name" value="HTH_LACI"/>
    <property type="match status" value="1"/>
</dbReference>
<dbReference type="GO" id="GO:0003700">
    <property type="term" value="F:DNA-binding transcription factor activity"/>
    <property type="evidence" value="ECO:0007669"/>
    <property type="project" value="TreeGrafter"/>
</dbReference>
<sequence length="355" mass="40083">MVTRKEVALRAGVSVSVVSRAMNNSGYVEAEKKKRILAIAEELGYYPHPVAEALQKRRTKQILFFCKDLKNSFYIDMYRGMVEAAGKRDYMVVFNGSMDFEKIRNAMIDGIIMPNEGITQHYLDTVGRNYRLPVVSASYGNAEGFSRAVPRVEIDMVRVMELAVRALRENGHRRIALGMPYPFSSMDARRLSFCSLMKEVYGDRLKEYYIGVYREDMAGDSRILSFLEDERREDGMQLMEEDFFGKGELAARLFAERRLDATAVVAFNDEFALGMCKAFHSMGLRVPEDISIIGIDGSSARKYMDPLLTSVGLFPEKQGAKCADILLDMLEGKKVKYVSGSPVQLVKGASVRKIR</sequence>
<name>A0A3E3HXJ5_9FIRM</name>
<dbReference type="InterPro" id="IPR028082">
    <property type="entry name" value="Peripla_BP_I"/>
</dbReference>
<dbReference type="GO" id="GO:0000976">
    <property type="term" value="F:transcription cis-regulatory region binding"/>
    <property type="evidence" value="ECO:0007669"/>
    <property type="project" value="TreeGrafter"/>
</dbReference>
<dbReference type="InterPro" id="IPR000843">
    <property type="entry name" value="HTH_LacI"/>
</dbReference>
<dbReference type="EMBL" id="QVLV01000023">
    <property type="protein sequence ID" value="RGE56551.1"/>
    <property type="molecule type" value="Genomic_DNA"/>
</dbReference>
<dbReference type="Proteomes" id="UP000261166">
    <property type="component" value="Unassembled WGS sequence"/>
</dbReference>
<protein>
    <submittedName>
        <fullName evidence="5">LacI family transcriptional regulator</fullName>
    </submittedName>
</protein>
<feature type="domain" description="HTH lacI-type" evidence="4">
    <location>
        <begin position="2"/>
        <end position="56"/>
    </location>
</feature>
<dbReference type="AlphaFoldDB" id="A0A3E3HXJ5"/>
<evidence type="ECO:0000313" key="7">
    <source>
        <dbReference type="Proteomes" id="UP000260812"/>
    </source>
</evidence>
<evidence type="ECO:0000256" key="2">
    <source>
        <dbReference type="ARBA" id="ARBA00023125"/>
    </source>
</evidence>
<keyword evidence="2" id="KW-0238">DNA-binding</keyword>
<dbReference type="PANTHER" id="PTHR30146:SF24">
    <property type="entry name" value="XYLOSE OPERON REGULATORY PROTEIN"/>
    <property type="match status" value="1"/>
</dbReference>
<dbReference type="InterPro" id="IPR046335">
    <property type="entry name" value="LacI/GalR-like_sensor"/>
</dbReference>
<dbReference type="OrthoDB" id="9775106at2"/>
<dbReference type="CDD" id="cd01392">
    <property type="entry name" value="HTH_LacI"/>
    <property type="match status" value="1"/>
</dbReference>
<dbReference type="EMBL" id="QVLU01000063">
    <property type="protein sequence ID" value="RGE59104.1"/>
    <property type="molecule type" value="Genomic_DNA"/>
</dbReference>
<evidence type="ECO:0000256" key="3">
    <source>
        <dbReference type="ARBA" id="ARBA00023163"/>
    </source>
</evidence>
<dbReference type="Gene3D" id="1.10.260.40">
    <property type="entry name" value="lambda repressor-like DNA-binding domains"/>
    <property type="match status" value="1"/>
</dbReference>
<dbReference type="PANTHER" id="PTHR30146">
    <property type="entry name" value="LACI-RELATED TRANSCRIPTIONAL REPRESSOR"/>
    <property type="match status" value="1"/>
</dbReference>
<dbReference type="InterPro" id="IPR010982">
    <property type="entry name" value="Lambda_DNA-bd_dom_sf"/>
</dbReference>
<dbReference type="Gene3D" id="3.40.50.2300">
    <property type="match status" value="2"/>
</dbReference>
<organism evidence="5 7">
    <name type="scientific">Eisenbergiella massiliensis</name>
    <dbReference type="NCBI Taxonomy" id="1720294"/>
    <lineage>
        <taxon>Bacteria</taxon>
        <taxon>Bacillati</taxon>
        <taxon>Bacillota</taxon>
        <taxon>Clostridia</taxon>
        <taxon>Lachnospirales</taxon>
        <taxon>Lachnospiraceae</taxon>
        <taxon>Eisenbergiella</taxon>
    </lineage>
</organism>
<dbReference type="Proteomes" id="UP000260812">
    <property type="component" value="Unassembled WGS sequence"/>
</dbReference>
<keyword evidence="3" id="KW-0804">Transcription</keyword>
<keyword evidence="7" id="KW-1185">Reference proteome</keyword>
<dbReference type="SUPFAM" id="SSF53822">
    <property type="entry name" value="Periplasmic binding protein-like I"/>
    <property type="match status" value="1"/>
</dbReference>
<dbReference type="RefSeq" id="WP_021639566.1">
    <property type="nucleotide sequence ID" value="NZ_CALBAU010000438.1"/>
</dbReference>
<keyword evidence="1" id="KW-0805">Transcription regulation</keyword>
<evidence type="ECO:0000256" key="1">
    <source>
        <dbReference type="ARBA" id="ARBA00023015"/>
    </source>
</evidence>
<dbReference type="SUPFAM" id="SSF47413">
    <property type="entry name" value="lambda repressor-like DNA-binding domains"/>
    <property type="match status" value="1"/>
</dbReference>
<evidence type="ECO:0000313" key="5">
    <source>
        <dbReference type="EMBL" id="RGE56551.1"/>
    </source>
</evidence>
<evidence type="ECO:0000259" key="4">
    <source>
        <dbReference type="PROSITE" id="PS50932"/>
    </source>
</evidence>
<reference evidence="5 8" key="1">
    <citation type="submission" date="2018-08" db="EMBL/GenBank/DDBJ databases">
        <title>A genome reference for cultivated species of the human gut microbiota.</title>
        <authorList>
            <person name="Zou Y."/>
            <person name="Xue W."/>
            <person name="Luo G."/>
        </authorList>
    </citation>
    <scope>NUCLEOTIDE SEQUENCE [LARGE SCALE GENOMIC DNA]</scope>
    <source>
        <strain evidence="6 8">AF26-4BH</strain>
        <strain evidence="5">TF05-5AC</strain>
    </source>
</reference>
<dbReference type="Pfam" id="PF13377">
    <property type="entry name" value="Peripla_BP_3"/>
    <property type="match status" value="1"/>
</dbReference>
<dbReference type="Pfam" id="PF00356">
    <property type="entry name" value="LacI"/>
    <property type="match status" value="1"/>
</dbReference>
<dbReference type="CDD" id="cd06267">
    <property type="entry name" value="PBP1_LacI_sugar_binding-like"/>
    <property type="match status" value="1"/>
</dbReference>
<dbReference type="GeneID" id="97989686"/>
<gene>
    <name evidence="6" type="ORF">DWY69_30745</name>
    <name evidence="5" type="ORF">DXC51_23200</name>
</gene>